<organism evidence="2 3">
    <name type="scientific">Gigaspora margarita</name>
    <dbReference type="NCBI Taxonomy" id="4874"/>
    <lineage>
        <taxon>Eukaryota</taxon>
        <taxon>Fungi</taxon>
        <taxon>Fungi incertae sedis</taxon>
        <taxon>Mucoromycota</taxon>
        <taxon>Glomeromycotina</taxon>
        <taxon>Glomeromycetes</taxon>
        <taxon>Diversisporales</taxon>
        <taxon>Gigasporaceae</taxon>
        <taxon>Gigaspora</taxon>
    </lineage>
</organism>
<comment type="caution">
    <text evidence="2">The sequence shown here is derived from an EMBL/GenBank/DDBJ whole genome shotgun (WGS) entry which is preliminary data.</text>
</comment>
<accession>A0ABN7VT59</accession>
<proteinExistence type="predicted"/>
<keyword evidence="3" id="KW-1185">Reference proteome</keyword>
<feature type="non-terminal residue" evidence="2">
    <location>
        <position position="1"/>
    </location>
</feature>
<dbReference type="Proteomes" id="UP000789901">
    <property type="component" value="Unassembled WGS sequence"/>
</dbReference>
<feature type="compositionally biased region" description="Low complexity" evidence="1">
    <location>
        <begin position="10"/>
        <end position="20"/>
    </location>
</feature>
<evidence type="ECO:0000313" key="2">
    <source>
        <dbReference type="EMBL" id="CAG8797456.1"/>
    </source>
</evidence>
<evidence type="ECO:0000256" key="1">
    <source>
        <dbReference type="SAM" id="MobiDB-lite"/>
    </source>
</evidence>
<dbReference type="EMBL" id="CAJVQB010021581">
    <property type="protein sequence ID" value="CAG8797456.1"/>
    <property type="molecule type" value="Genomic_DNA"/>
</dbReference>
<name>A0ABN7VT59_GIGMA</name>
<reference evidence="2 3" key="1">
    <citation type="submission" date="2021-06" db="EMBL/GenBank/DDBJ databases">
        <authorList>
            <person name="Kallberg Y."/>
            <person name="Tangrot J."/>
            <person name="Rosling A."/>
        </authorList>
    </citation>
    <scope>NUCLEOTIDE SEQUENCE [LARGE SCALE GENOMIC DNA]</scope>
    <source>
        <strain evidence="2 3">120-4 pot B 10/14</strain>
    </source>
</reference>
<feature type="region of interest" description="Disordered" evidence="1">
    <location>
        <begin position="1"/>
        <end position="25"/>
    </location>
</feature>
<evidence type="ECO:0000313" key="3">
    <source>
        <dbReference type="Proteomes" id="UP000789901"/>
    </source>
</evidence>
<gene>
    <name evidence="2" type="ORF">GMARGA_LOCUS22396</name>
</gene>
<sequence length="79" mass="9018">VTAINNPFYNMNQTQNQNQTVRGQPQNTVVQSTPLENFTVDERYKNLTSGTDPFAKEEIIRNREDSSFSINILSGFSFN</sequence>
<protein>
    <submittedName>
        <fullName evidence="2">40678_t:CDS:1</fullName>
    </submittedName>
</protein>